<accession>A0A6L6YHT2</accession>
<keyword evidence="4 5" id="KW-0479">Metal-binding</keyword>
<sequence>MKRAELLNTLDELLKPETFKDYCPNGLQIEGADNVQRIVCGVSASEALIDEAIRRGADTIIVHHGYFWKNENSRIIGIKRNRIAKILANNINLIAYHLPLDANETVGNNYEMARALKLQNVRATKSNPLVLMGEFHDFVTTEELANKIEGVVHRPPFVVPVDSVALIKTVAFCSGAAQDFLEDAAAEGSDAYLSGEISERTVLEARELGIPYFSVGHHAGETLGIRAMAVWIGNHFPEINVSFVGIDNPV</sequence>
<feature type="binding site" evidence="5">
    <location>
        <position position="221"/>
    </location>
    <ligand>
        <name>a divalent metal cation</name>
        <dbReference type="ChEBI" id="CHEBI:60240"/>
        <label>1</label>
    </ligand>
</feature>
<dbReference type="Gene3D" id="3.40.1390.30">
    <property type="entry name" value="NIF3 (NGG1p interacting factor 3)-like"/>
    <property type="match status" value="2"/>
</dbReference>
<dbReference type="AlphaFoldDB" id="A0A6L6YHT2"/>
<evidence type="ECO:0000256" key="2">
    <source>
        <dbReference type="ARBA" id="ARBA00011643"/>
    </source>
</evidence>
<feature type="binding site" evidence="5">
    <location>
        <position position="64"/>
    </location>
    <ligand>
        <name>a divalent metal cation</name>
        <dbReference type="ChEBI" id="CHEBI:60240"/>
        <label>2</label>
    </ligand>
</feature>
<dbReference type="Pfam" id="PF01784">
    <property type="entry name" value="DUF34_NIF3"/>
    <property type="match status" value="1"/>
</dbReference>
<dbReference type="FunFam" id="3.40.1390.30:FF:000001">
    <property type="entry name" value="GTP cyclohydrolase 1 type 2"/>
    <property type="match status" value="1"/>
</dbReference>
<evidence type="ECO:0000256" key="3">
    <source>
        <dbReference type="ARBA" id="ARBA00022112"/>
    </source>
</evidence>
<evidence type="ECO:0000256" key="1">
    <source>
        <dbReference type="ARBA" id="ARBA00006964"/>
    </source>
</evidence>
<name>A0A6L6YHT2_9BURK</name>
<comment type="similarity">
    <text evidence="1">Belongs to the GTP cyclohydrolase I type 2/NIF3 family.</text>
</comment>
<comment type="caution">
    <text evidence="6">The sequence shown here is derived from an EMBL/GenBank/DDBJ whole genome shotgun (WGS) entry which is preliminary data.</text>
</comment>
<protein>
    <recommendedName>
        <fullName evidence="3">GTP cyclohydrolase 1 type 2 homolog</fullName>
    </recommendedName>
</protein>
<feature type="binding site" evidence="5">
    <location>
        <position position="101"/>
    </location>
    <ligand>
        <name>a divalent metal cation</name>
        <dbReference type="ChEBI" id="CHEBI:60240"/>
        <label>1</label>
    </ligand>
</feature>
<dbReference type="InterPro" id="IPR036069">
    <property type="entry name" value="DUF34/NIF3_sf"/>
</dbReference>
<dbReference type="GO" id="GO:0046872">
    <property type="term" value="F:metal ion binding"/>
    <property type="evidence" value="ECO:0007669"/>
    <property type="project" value="UniProtKB-KW"/>
</dbReference>
<dbReference type="OrthoDB" id="9800881at2"/>
<comment type="subunit">
    <text evidence="2">Homohexamer.</text>
</comment>
<feature type="binding site" evidence="5">
    <location>
        <position position="63"/>
    </location>
    <ligand>
        <name>a divalent metal cation</name>
        <dbReference type="ChEBI" id="CHEBI:60240"/>
        <label>1</label>
    </ligand>
</feature>
<dbReference type="NCBIfam" id="TIGR00486">
    <property type="entry name" value="YbgI_SA1388"/>
    <property type="match status" value="1"/>
</dbReference>
<evidence type="ECO:0000313" key="7">
    <source>
        <dbReference type="Proteomes" id="UP000472580"/>
    </source>
</evidence>
<keyword evidence="7" id="KW-1185">Reference proteome</keyword>
<dbReference type="EMBL" id="WSRP01000008">
    <property type="protein sequence ID" value="MVX56333.1"/>
    <property type="molecule type" value="Genomic_DNA"/>
</dbReference>
<dbReference type="Proteomes" id="UP000472580">
    <property type="component" value="Unassembled WGS sequence"/>
</dbReference>
<feature type="binding site" evidence="5">
    <location>
        <position position="217"/>
    </location>
    <ligand>
        <name>a divalent metal cation</name>
        <dbReference type="ChEBI" id="CHEBI:60240"/>
        <label>1</label>
    </ligand>
</feature>
<dbReference type="SUPFAM" id="SSF102705">
    <property type="entry name" value="NIF3 (NGG1p interacting factor 3)-like"/>
    <property type="match status" value="1"/>
</dbReference>
<dbReference type="RefSeq" id="WP_160334765.1">
    <property type="nucleotide sequence ID" value="NZ_CALPCR010000004.1"/>
</dbReference>
<dbReference type="GO" id="GO:0005737">
    <property type="term" value="C:cytoplasm"/>
    <property type="evidence" value="ECO:0007669"/>
    <property type="project" value="TreeGrafter"/>
</dbReference>
<reference evidence="6 7" key="1">
    <citation type="submission" date="2019-12" db="EMBL/GenBank/DDBJ databases">
        <title>Microbes associate with the intestines of laboratory mice.</title>
        <authorList>
            <person name="Navarre W."/>
            <person name="Wong E."/>
        </authorList>
    </citation>
    <scope>NUCLEOTIDE SEQUENCE [LARGE SCALE GENOMIC DNA]</scope>
    <source>
        <strain evidence="6 7">NM82_D38</strain>
    </source>
</reference>
<gene>
    <name evidence="6" type="ORF">E5987_03815</name>
</gene>
<organism evidence="6 7">
    <name type="scientific">Parasutterella muris</name>
    <dbReference type="NCBI Taxonomy" id="2565572"/>
    <lineage>
        <taxon>Bacteria</taxon>
        <taxon>Pseudomonadati</taxon>
        <taxon>Pseudomonadota</taxon>
        <taxon>Betaproteobacteria</taxon>
        <taxon>Burkholderiales</taxon>
        <taxon>Sutterellaceae</taxon>
        <taxon>Parasutterella</taxon>
    </lineage>
</organism>
<dbReference type="PANTHER" id="PTHR13799:SF14">
    <property type="entry name" value="GTP CYCLOHYDROLASE 1 TYPE 2 HOMOLOG"/>
    <property type="match status" value="1"/>
</dbReference>
<dbReference type="PANTHER" id="PTHR13799">
    <property type="entry name" value="NGG1 INTERACTING FACTOR 3"/>
    <property type="match status" value="1"/>
</dbReference>
<evidence type="ECO:0000256" key="4">
    <source>
        <dbReference type="ARBA" id="ARBA00022723"/>
    </source>
</evidence>
<proteinExistence type="inferred from homology"/>
<evidence type="ECO:0000313" key="6">
    <source>
        <dbReference type="EMBL" id="MVX56333.1"/>
    </source>
</evidence>
<dbReference type="InterPro" id="IPR002678">
    <property type="entry name" value="DUF34/NIF3"/>
</dbReference>
<evidence type="ECO:0000256" key="5">
    <source>
        <dbReference type="PIRSR" id="PIRSR602678-1"/>
    </source>
</evidence>